<dbReference type="Gene3D" id="3.40.50.720">
    <property type="entry name" value="NAD(P)-binding Rossmann-like Domain"/>
    <property type="match status" value="1"/>
</dbReference>
<dbReference type="EC" id="1.1.1.288" evidence="3"/>
<accession>A0A0B2SJQ7</accession>
<evidence type="ECO:0000256" key="1">
    <source>
        <dbReference type="ARBA" id="ARBA00006484"/>
    </source>
</evidence>
<evidence type="ECO:0000256" key="2">
    <source>
        <dbReference type="ARBA" id="ARBA00023002"/>
    </source>
</evidence>
<protein>
    <submittedName>
        <fullName evidence="3">Momilactone A synthase</fullName>
        <ecNumber evidence="3">1.1.1.288</ecNumber>
    </submittedName>
</protein>
<dbReference type="AlphaFoldDB" id="A0A0B2SJQ7"/>
<gene>
    <name evidence="3" type="ORF">glysoja_042701</name>
</gene>
<evidence type="ECO:0000313" key="3">
    <source>
        <dbReference type="EMBL" id="KHN44552.1"/>
    </source>
</evidence>
<dbReference type="PANTHER" id="PTHR43180">
    <property type="entry name" value="3-OXOACYL-(ACYL-CARRIER-PROTEIN) REDUCTASE (AFU_ORTHOLOGUE AFUA_6G11210)"/>
    <property type="match status" value="1"/>
</dbReference>
<proteinExistence type="inferred from homology"/>
<reference evidence="3" key="1">
    <citation type="submission" date="2014-07" db="EMBL/GenBank/DDBJ databases">
        <title>Identification of a novel salt tolerance gene in wild soybean by whole-genome sequencing.</title>
        <authorList>
            <person name="Lam H.-M."/>
            <person name="Qi X."/>
            <person name="Li M.-W."/>
            <person name="Liu X."/>
            <person name="Xie M."/>
            <person name="Ni M."/>
            <person name="Xu X."/>
        </authorList>
    </citation>
    <scope>NUCLEOTIDE SEQUENCE [LARGE SCALE GENOMIC DNA]</scope>
    <source>
        <tissue evidence="3">Root</tissue>
    </source>
</reference>
<dbReference type="Proteomes" id="UP000053555">
    <property type="component" value="Unassembled WGS sequence"/>
</dbReference>
<sequence>MLISKFSKLDIMHNNVGMKHAVRVMIPSRHGSIVAMASICGCIGGVASQAYTSSKHNIVELVRNAVVELGPLRIRVNIVSPYE</sequence>
<dbReference type="PANTHER" id="PTHR43180:SF30">
    <property type="entry name" value="MOMILACTONE A SYNTHASE"/>
    <property type="match status" value="1"/>
</dbReference>
<dbReference type="SUPFAM" id="SSF51735">
    <property type="entry name" value="NAD(P)-binding Rossmann-fold domains"/>
    <property type="match status" value="1"/>
</dbReference>
<dbReference type="InterPro" id="IPR036291">
    <property type="entry name" value="NAD(P)-bd_dom_sf"/>
</dbReference>
<keyword evidence="2 3" id="KW-0560">Oxidoreductase</keyword>
<dbReference type="GO" id="GO:0010301">
    <property type="term" value="F:xanthoxin dehydrogenase (NAD+) activity"/>
    <property type="evidence" value="ECO:0007669"/>
    <property type="project" value="UniProtKB-EC"/>
</dbReference>
<dbReference type="InterPro" id="IPR002347">
    <property type="entry name" value="SDR_fam"/>
</dbReference>
<name>A0A0B2SJQ7_GLYSO</name>
<dbReference type="EMBL" id="KN643155">
    <property type="protein sequence ID" value="KHN44552.1"/>
    <property type="molecule type" value="Genomic_DNA"/>
</dbReference>
<comment type="similarity">
    <text evidence="1">Belongs to the short-chain dehydrogenases/reductases (SDR) family.</text>
</comment>
<dbReference type="Pfam" id="PF13561">
    <property type="entry name" value="adh_short_C2"/>
    <property type="match status" value="1"/>
</dbReference>
<organism evidence="3">
    <name type="scientific">Glycine soja</name>
    <name type="common">Wild soybean</name>
    <dbReference type="NCBI Taxonomy" id="3848"/>
    <lineage>
        <taxon>Eukaryota</taxon>
        <taxon>Viridiplantae</taxon>
        <taxon>Streptophyta</taxon>
        <taxon>Embryophyta</taxon>
        <taxon>Tracheophyta</taxon>
        <taxon>Spermatophyta</taxon>
        <taxon>Magnoliopsida</taxon>
        <taxon>eudicotyledons</taxon>
        <taxon>Gunneridae</taxon>
        <taxon>Pentapetalae</taxon>
        <taxon>rosids</taxon>
        <taxon>fabids</taxon>
        <taxon>Fabales</taxon>
        <taxon>Fabaceae</taxon>
        <taxon>Papilionoideae</taxon>
        <taxon>50 kb inversion clade</taxon>
        <taxon>NPAAA clade</taxon>
        <taxon>indigoferoid/millettioid clade</taxon>
        <taxon>Phaseoleae</taxon>
        <taxon>Glycine</taxon>
        <taxon>Glycine subgen. Soja</taxon>
    </lineage>
</organism>